<accession>A0A0H3CBP6</accession>
<keyword evidence="5" id="KW-1185">Reference proteome</keyword>
<feature type="region of interest" description="Disordered" evidence="2">
    <location>
        <begin position="43"/>
        <end position="115"/>
    </location>
</feature>
<feature type="compositionally biased region" description="Pro residues" evidence="2">
    <location>
        <begin position="68"/>
        <end position="77"/>
    </location>
</feature>
<dbReference type="HOGENOM" id="CLU_034922_0_0_5"/>
<evidence type="ECO:0000256" key="2">
    <source>
        <dbReference type="SAM" id="MobiDB-lite"/>
    </source>
</evidence>
<dbReference type="Gene3D" id="3.30.420.240">
    <property type="match status" value="1"/>
</dbReference>
<dbReference type="Proteomes" id="UP000001364">
    <property type="component" value="Chromosome"/>
</dbReference>
<evidence type="ECO:0000256" key="1">
    <source>
        <dbReference type="ARBA" id="ARBA00022612"/>
    </source>
</evidence>
<protein>
    <submittedName>
        <fullName evidence="4">Terminase-like family protein</fullName>
    </submittedName>
</protein>
<feature type="compositionally biased region" description="Basic residues" evidence="2">
    <location>
        <begin position="51"/>
        <end position="61"/>
    </location>
</feature>
<dbReference type="PATRIC" id="fig|565050.3.peg.2809"/>
<name>A0A0H3CBP6_CAUVN</name>
<dbReference type="InterPro" id="IPR035421">
    <property type="entry name" value="Terminase_6C"/>
</dbReference>
<dbReference type="RefSeq" id="YP_002518253.3">
    <property type="nucleotide sequence ID" value="NC_011916.1"/>
</dbReference>
<gene>
    <name evidence="4" type="ordered locus">CCNA_02880</name>
</gene>
<evidence type="ECO:0000313" key="5">
    <source>
        <dbReference type="Proteomes" id="UP000001364"/>
    </source>
</evidence>
<dbReference type="InterPro" id="IPR027417">
    <property type="entry name" value="P-loop_NTPase"/>
</dbReference>
<dbReference type="Gene3D" id="3.40.50.300">
    <property type="entry name" value="P-loop containing nucleotide triphosphate hydrolases"/>
    <property type="match status" value="1"/>
</dbReference>
<evidence type="ECO:0000259" key="3">
    <source>
        <dbReference type="Pfam" id="PF17289"/>
    </source>
</evidence>
<dbReference type="KEGG" id="ccs:CCNA_02880"/>
<proteinExistence type="predicted"/>
<keyword evidence="1" id="KW-1188">Viral release from host cell</keyword>
<dbReference type="Pfam" id="PF03237">
    <property type="entry name" value="Terminase_6N"/>
    <property type="match status" value="1"/>
</dbReference>
<feature type="domain" description="Terminase large subunit gp17-like C-terminal" evidence="3">
    <location>
        <begin position="411"/>
        <end position="553"/>
    </location>
</feature>
<organism evidence="4 5">
    <name type="scientific">Caulobacter vibrioides (strain NA1000 / CB15N)</name>
    <name type="common">Caulobacter crescentus</name>
    <dbReference type="NCBI Taxonomy" id="565050"/>
    <lineage>
        <taxon>Bacteria</taxon>
        <taxon>Pseudomonadati</taxon>
        <taxon>Pseudomonadota</taxon>
        <taxon>Alphaproteobacteria</taxon>
        <taxon>Caulobacterales</taxon>
        <taxon>Caulobacteraceae</taxon>
        <taxon>Caulobacter</taxon>
    </lineage>
</organism>
<evidence type="ECO:0000313" key="4">
    <source>
        <dbReference type="EMBL" id="ACL96345.3"/>
    </source>
</evidence>
<dbReference type="EMBL" id="CP001340">
    <property type="protein sequence ID" value="ACL96345.3"/>
    <property type="molecule type" value="Genomic_DNA"/>
</dbReference>
<dbReference type="AlphaFoldDB" id="A0A0H3CBP6"/>
<sequence>MAGLNALNKPGEVSRNQRLVTFTRPPIIRARWRRIFVSWPEEATRSGTGARRCRPASRRRWTSSSPPSKSPPTPPNAPRSRRTPAPAASSRDRPGRWPRWSLSPKPNPPPTRRPMMTRLPCMTAFRTTPKNFRPLLSPASLALLSCSNSNVEMMRALATVVMSLEPEDQQRLLSAALAEPLIHQLASPFSPWSTWLMLGGRGAGKTFAGARWITWNALAYPSQALIGPTLHDVREVMIEGPSGLKAMGGPAYRPRWEASRRRLVWPNGAVAYAFSAEDPESLRGPQFHAAWADEFCAWPKPAETLAMLRFGLRLGEDPRLVVTTTPKPHRALKTLMAEPGVALTRAGTSANAGNLAPAFLRTLASLYGGTRLAAQELDGVVVETDGGLFRAEDLARCRAARPARLDRVVVAVDPPATATGDACGIVVVGRRDDRAFVLADETARGLSPAGWAGRAVAAARAWTADALVAEANQGGDMVRSVLAQADPPCRVKLVRASLGKRARAEPVAALYEQGRVLHCGAFVALEEELMALGSGDLEHSPDRADALVWAVSELMLGEVRRPRLRAL</sequence>
<dbReference type="SMR" id="A0A0H3CBP6"/>
<dbReference type="Pfam" id="PF17289">
    <property type="entry name" value="Terminase_6C"/>
    <property type="match status" value="1"/>
</dbReference>
<reference evidence="4 5" key="1">
    <citation type="journal article" date="2010" name="J. Bacteriol.">
        <title>The genetic basis of laboratory adaptation in Caulobacter crescentus.</title>
        <authorList>
            <person name="Marks M.E."/>
            <person name="Castro-Rojas C.M."/>
            <person name="Teiling C."/>
            <person name="Du L."/>
            <person name="Kapatral V."/>
            <person name="Walunas T.L."/>
            <person name="Crosson S."/>
        </authorList>
    </citation>
    <scope>NUCLEOTIDE SEQUENCE [LARGE SCALE GENOMIC DNA]</scope>
    <source>
        <strain evidence="5">NA1000 / CB15N</strain>
    </source>
</reference>
<dbReference type="GeneID" id="7331310"/>
<dbReference type="OrthoDB" id="4519042at2"/>
<dbReference type="RefSeq" id="WP_010920631.1">
    <property type="nucleotide sequence ID" value="NC_011916.1"/>
</dbReference>